<dbReference type="EMBL" id="CAJVQC010032161">
    <property type="protein sequence ID" value="CAG8750388.1"/>
    <property type="molecule type" value="Genomic_DNA"/>
</dbReference>
<proteinExistence type="predicted"/>
<gene>
    <name evidence="1" type="ORF">RPERSI_LOCUS14123</name>
</gene>
<feature type="non-terminal residue" evidence="1">
    <location>
        <position position="1"/>
    </location>
</feature>
<evidence type="ECO:0000313" key="1">
    <source>
        <dbReference type="EMBL" id="CAG8750388.1"/>
    </source>
</evidence>
<evidence type="ECO:0000313" key="2">
    <source>
        <dbReference type="Proteomes" id="UP000789920"/>
    </source>
</evidence>
<keyword evidence="2" id="KW-1185">Reference proteome</keyword>
<comment type="caution">
    <text evidence="1">The sequence shown here is derived from an EMBL/GenBank/DDBJ whole genome shotgun (WGS) entry which is preliminary data.</text>
</comment>
<reference evidence="1" key="1">
    <citation type="submission" date="2021-06" db="EMBL/GenBank/DDBJ databases">
        <authorList>
            <person name="Kallberg Y."/>
            <person name="Tangrot J."/>
            <person name="Rosling A."/>
        </authorList>
    </citation>
    <scope>NUCLEOTIDE SEQUENCE</scope>
    <source>
        <strain evidence="1">MA461A</strain>
    </source>
</reference>
<name>A0ACA9QFD5_9GLOM</name>
<protein>
    <submittedName>
        <fullName evidence="1">35724_t:CDS:1</fullName>
    </submittedName>
</protein>
<dbReference type="Proteomes" id="UP000789920">
    <property type="component" value="Unassembled WGS sequence"/>
</dbReference>
<organism evidence="1 2">
    <name type="scientific">Racocetra persica</name>
    <dbReference type="NCBI Taxonomy" id="160502"/>
    <lineage>
        <taxon>Eukaryota</taxon>
        <taxon>Fungi</taxon>
        <taxon>Fungi incertae sedis</taxon>
        <taxon>Mucoromycota</taxon>
        <taxon>Glomeromycotina</taxon>
        <taxon>Glomeromycetes</taxon>
        <taxon>Diversisporales</taxon>
        <taxon>Gigasporaceae</taxon>
        <taxon>Racocetra</taxon>
    </lineage>
</organism>
<accession>A0ACA9QFD5</accession>
<sequence>YYSNNALENIGWMNTVVDIMPELFKSDEERNNGKINENEIDLKYEKDDNIYENEMNSKSETYAYHAQKLFYNPCFCNKSLDLLSFEFLEIYQKSNDLLKVFIPITQLIPQDSELYLQEIDYDKIVDIRMVPLTDFTTKKKSLLNVKKSKLTRFLDVLIFPSQYLSYEDFKEKDYSPFIRLIMELIKKGKIEILYENPSIGAAMNWMLYSSKFYFPRALCLFSLYFLTYSIFSWAYISHVQITGTLQLMMVTTIVLFYYLAYVHIVVEFNQFRRQKMAYFTDPFNMDGFKNVESSQFLTFIIFLSYPYYIGLSQSSTTYEITNGNAVYTMTGEVSDNPFSSIIGAILAVHDWSSISLDTWNFWPLTIISVIGCFIFVIILQNVIISFMSDAFSDAAKDSKRGVYGFQVKLRAKYICFYDDPSITKSWKKKSEKMQSKPYPKMPKLRKIEFKSWPVERCEFIWKKENKEQVTLKNLTEEFDTERYGIIYDTEPFPYSLIHQ</sequence>